<gene>
    <name evidence="2" type="ORF">Agub_g3620</name>
</gene>
<dbReference type="EMBL" id="BMAR01000003">
    <property type="protein sequence ID" value="GFR42698.1"/>
    <property type="molecule type" value="Genomic_DNA"/>
</dbReference>
<accession>A0AAD3DL94</accession>
<feature type="transmembrane region" description="Helical" evidence="1">
    <location>
        <begin position="83"/>
        <end position="102"/>
    </location>
</feature>
<name>A0AAD3DL94_9CHLO</name>
<comment type="caution">
    <text evidence="2">The sequence shown here is derived from an EMBL/GenBank/DDBJ whole genome shotgun (WGS) entry which is preliminary data.</text>
</comment>
<evidence type="ECO:0000313" key="2">
    <source>
        <dbReference type="EMBL" id="GFR42698.1"/>
    </source>
</evidence>
<dbReference type="AlphaFoldDB" id="A0AAD3DL94"/>
<feature type="non-terminal residue" evidence="2">
    <location>
        <position position="320"/>
    </location>
</feature>
<keyword evidence="3" id="KW-1185">Reference proteome</keyword>
<proteinExistence type="predicted"/>
<keyword evidence="1" id="KW-1133">Transmembrane helix</keyword>
<feature type="transmembrane region" description="Helical" evidence="1">
    <location>
        <begin position="122"/>
        <end position="140"/>
    </location>
</feature>
<evidence type="ECO:0000256" key="1">
    <source>
        <dbReference type="SAM" id="Phobius"/>
    </source>
</evidence>
<reference evidence="2 3" key="1">
    <citation type="journal article" date="2021" name="Sci. Rep.">
        <title>Genome sequencing of the multicellular alga Astrephomene provides insights into convergent evolution of germ-soma differentiation.</title>
        <authorList>
            <person name="Yamashita S."/>
            <person name="Yamamoto K."/>
            <person name="Matsuzaki R."/>
            <person name="Suzuki S."/>
            <person name="Yamaguchi H."/>
            <person name="Hirooka S."/>
            <person name="Minakuchi Y."/>
            <person name="Miyagishima S."/>
            <person name="Kawachi M."/>
            <person name="Toyoda A."/>
            <person name="Nozaki H."/>
        </authorList>
    </citation>
    <scope>NUCLEOTIDE SEQUENCE [LARGE SCALE GENOMIC DNA]</scope>
    <source>
        <strain evidence="2 3">NIES-4017</strain>
    </source>
</reference>
<dbReference type="Proteomes" id="UP001054857">
    <property type="component" value="Unassembled WGS sequence"/>
</dbReference>
<organism evidence="2 3">
    <name type="scientific">Astrephomene gubernaculifera</name>
    <dbReference type="NCBI Taxonomy" id="47775"/>
    <lineage>
        <taxon>Eukaryota</taxon>
        <taxon>Viridiplantae</taxon>
        <taxon>Chlorophyta</taxon>
        <taxon>core chlorophytes</taxon>
        <taxon>Chlorophyceae</taxon>
        <taxon>CS clade</taxon>
        <taxon>Chlamydomonadales</taxon>
        <taxon>Astrephomenaceae</taxon>
        <taxon>Astrephomene</taxon>
    </lineage>
</organism>
<feature type="transmembrane region" description="Helical" evidence="1">
    <location>
        <begin position="212"/>
        <end position="230"/>
    </location>
</feature>
<feature type="transmembrane region" description="Helical" evidence="1">
    <location>
        <begin position="183"/>
        <end position="206"/>
    </location>
</feature>
<keyword evidence="1" id="KW-0472">Membrane</keyword>
<sequence length="320" mass="35271">MALQTQNALNVFREQLQCTSRSRYGFMATGRSALSHRLQAPNAEPRSWSCRHSRRQLSRRCVACCSQKDRKGATPGPDNTTNLLALGALVLAGAATYGYPLVADNVEDFLYSVDALTAPNGFGLADLLAGLLWGTSLYFASPLQQLLLFIGRIETQRPSDWLILLLARRLLGMRIRDVNEAPGWLAPLAAAVCLASGLGISFTLQATLGDSTWALSTGLGACMAAGVYELGRPARFSRKEAEQVDRQWRDFVAFADARLQRSGRCHESEVATAFRRQQPAYRSPDTLPDPLLRSMIRNWHPGADRTPNGYYRNLSLVARV</sequence>
<evidence type="ECO:0000313" key="3">
    <source>
        <dbReference type="Proteomes" id="UP001054857"/>
    </source>
</evidence>
<protein>
    <submittedName>
        <fullName evidence="2">Uncharacterized protein</fullName>
    </submittedName>
</protein>
<keyword evidence="1" id="KW-0812">Transmembrane</keyword>